<organism evidence="6 7">
    <name type="scientific">Macrostomum lignano</name>
    <dbReference type="NCBI Taxonomy" id="282301"/>
    <lineage>
        <taxon>Eukaryota</taxon>
        <taxon>Metazoa</taxon>
        <taxon>Spiralia</taxon>
        <taxon>Lophotrochozoa</taxon>
        <taxon>Platyhelminthes</taxon>
        <taxon>Rhabditophora</taxon>
        <taxon>Macrostomorpha</taxon>
        <taxon>Macrostomida</taxon>
        <taxon>Macrostomidae</taxon>
        <taxon>Macrostomum</taxon>
    </lineage>
</organism>
<evidence type="ECO:0000256" key="4">
    <source>
        <dbReference type="ARBA" id="ARBA00023288"/>
    </source>
</evidence>
<evidence type="ECO:0000256" key="2">
    <source>
        <dbReference type="ARBA" id="ARBA00022707"/>
    </source>
</evidence>
<gene>
    <name evidence="6" type="ORF">BOX15_Mlig019933g1</name>
</gene>
<dbReference type="SUPFAM" id="SSF47473">
    <property type="entry name" value="EF-hand"/>
    <property type="match status" value="1"/>
</dbReference>
<evidence type="ECO:0008006" key="8">
    <source>
        <dbReference type="Google" id="ProtNLM"/>
    </source>
</evidence>
<dbReference type="PRINTS" id="PR00450">
    <property type="entry name" value="RECOVERIN"/>
</dbReference>
<name>A0A267EW99_9PLAT</name>
<feature type="non-terminal residue" evidence="6">
    <location>
        <position position="1"/>
    </location>
</feature>
<keyword evidence="2" id="KW-0519">Myristate</keyword>
<comment type="caution">
    <text evidence="6">The sequence shown here is derived from an EMBL/GenBank/DDBJ whole genome shotgun (WGS) entry which is preliminary data.</text>
</comment>
<dbReference type="AlphaFoldDB" id="A0A267EW99"/>
<evidence type="ECO:0000256" key="1">
    <source>
        <dbReference type="ARBA" id="ARBA00006049"/>
    </source>
</evidence>
<dbReference type="EMBL" id="NIVC01001670">
    <property type="protein sequence ID" value="PAA65264.1"/>
    <property type="molecule type" value="Genomic_DNA"/>
</dbReference>
<proteinExistence type="inferred from homology"/>
<dbReference type="GO" id="GO:0005509">
    <property type="term" value="F:calcium ion binding"/>
    <property type="evidence" value="ECO:0007669"/>
    <property type="project" value="InterPro"/>
</dbReference>
<protein>
    <recommendedName>
        <fullName evidence="8">EF-hand domain-containing protein</fullName>
    </recommendedName>
</protein>
<comment type="similarity">
    <text evidence="1">Belongs to the recoverin family.</text>
</comment>
<dbReference type="InterPro" id="IPR011992">
    <property type="entry name" value="EF-hand-dom_pair"/>
</dbReference>
<evidence type="ECO:0000256" key="5">
    <source>
        <dbReference type="SAM" id="MobiDB-lite"/>
    </source>
</evidence>
<sequence>RSAMGQSQSHNRQSRTPIPSVQRRRSQPAGQPPPQSVEDEDESSSPGPIESRLDEAETRRWEAAFGGLCLAGHLRRAEFRRLCAAVFPDGPLADADFADRVFDGFDESGRGAVRFREFLAGLSVAANCGPEERLRWALAVYGGGGRRLSRGEVADIFRALGGVRSGGGDGGGGGGIGEPSVKNPKQRARQLMQRLGRHKDSDRDSGGFQQEDGVTVDEFIAAVAHEPDVRARLLTWPLGTCGEAPAGGSALG</sequence>
<dbReference type="Proteomes" id="UP000215902">
    <property type="component" value="Unassembled WGS sequence"/>
</dbReference>
<dbReference type="Gene3D" id="1.10.238.10">
    <property type="entry name" value="EF-hand"/>
    <property type="match status" value="1"/>
</dbReference>
<evidence type="ECO:0000313" key="7">
    <source>
        <dbReference type="Proteomes" id="UP000215902"/>
    </source>
</evidence>
<feature type="compositionally biased region" description="Polar residues" evidence="5">
    <location>
        <begin position="1"/>
        <end position="19"/>
    </location>
</feature>
<evidence type="ECO:0000256" key="3">
    <source>
        <dbReference type="ARBA" id="ARBA00022737"/>
    </source>
</evidence>
<reference evidence="6 7" key="1">
    <citation type="submission" date="2017-06" db="EMBL/GenBank/DDBJ databases">
        <title>A platform for efficient transgenesis in Macrostomum lignano, a flatworm model organism for stem cell research.</title>
        <authorList>
            <person name="Berezikov E."/>
        </authorList>
    </citation>
    <scope>NUCLEOTIDE SEQUENCE [LARGE SCALE GENOMIC DNA]</scope>
    <source>
        <strain evidence="6">DV1</strain>
        <tissue evidence="6">Whole organism</tissue>
    </source>
</reference>
<dbReference type="PANTHER" id="PTHR23055">
    <property type="entry name" value="CALCIUM BINDING PROTEINS"/>
    <property type="match status" value="1"/>
</dbReference>
<dbReference type="STRING" id="282301.A0A267EW99"/>
<keyword evidence="4" id="KW-0449">Lipoprotein</keyword>
<accession>A0A267EW99</accession>
<evidence type="ECO:0000313" key="6">
    <source>
        <dbReference type="EMBL" id="PAA65264.1"/>
    </source>
</evidence>
<keyword evidence="7" id="KW-1185">Reference proteome</keyword>
<dbReference type="InterPro" id="IPR028846">
    <property type="entry name" value="Recoverin"/>
</dbReference>
<feature type="region of interest" description="Disordered" evidence="5">
    <location>
        <begin position="1"/>
        <end position="54"/>
    </location>
</feature>
<dbReference type="PANTHER" id="PTHR23055:SF178">
    <property type="entry name" value="NEUROCALCIN HOMOLOG"/>
    <property type="match status" value="1"/>
</dbReference>
<keyword evidence="3" id="KW-0677">Repeat</keyword>